<evidence type="ECO:0000313" key="4">
    <source>
        <dbReference type="Proteomes" id="UP000663832"/>
    </source>
</evidence>
<dbReference type="Proteomes" id="UP000663832">
    <property type="component" value="Unassembled WGS sequence"/>
</dbReference>
<sequence length="561" mass="67440">MSMNSLENLSNEFFSEIFDYINGCDIYRAFSNLNYRFEQLLNSSHILFKIKIDYSTDDEKTINELQQLCHLNKNQIYSIYTRTWINNSEIILSYNFDSSYQHIECLVLSYIETNIINFVLQKLMFLPRLYSLTIETESHLKDFGYFYRSIFNLSKLKYLKFKAMDAIDSDMNISLPMASNHELTSIEHLIIDHPCCFNQLNNILSYVPQVSYLKFFSVNDNQIDINNILSIRLSNLTHFYIEAYHMEFDTFEMLIKNLNIKLKYFSLKIYTDDMNYLDAFRWENIILKHLPELEEFYLKYITTFENNHQPSIYQGKINEFFSSFWCQRQWILEIDIDSNEIIYYIHPYKKRWYEFNTEEKNIYTIEQLEKCKQLILSCIHQESFHQTLTIFNYLLHVLPVMQINHLDIQQQIFIVKLGEILFSLPDLDSLKLNTISTSYPRSLTEEELIQSYCLISRNKITTVCLRKINRIEEAYFILALCSHIQQFRINSLKDINVELFLRSFFIEIQQREIQTLKLLCICVPTADDKMMKKLETMIKNENLLLNFTMKRLMDQIYIQWK</sequence>
<evidence type="ECO:0000313" key="2">
    <source>
        <dbReference type="EMBL" id="CAF0954665.1"/>
    </source>
</evidence>
<organism evidence="1 4">
    <name type="scientific">Adineta steineri</name>
    <dbReference type="NCBI Taxonomy" id="433720"/>
    <lineage>
        <taxon>Eukaryota</taxon>
        <taxon>Metazoa</taxon>
        <taxon>Spiralia</taxon>
        <taxon>Gnathifera</taxon>
        <taxon>Rotifera</taxon>
        <taxon>Eurotatoria</taxon>
        <taxon>Bdelloidea</taxon>
        <taxon>Adinetida</taxon>
        <taxon>Adinetidae</taxon>
        <taxon>Adineta</taxon>
    </lineage>
</organism>
<dbReference type="EMBL" id="CAJNOI010000056">
    <property type="protein sequence ID" value="CAF0959691.1"/>
    <property type="molecule type" value="Genomic_DNA"/>
</dbReference>
<dbReference type="Proteomes" id="UP000663877">
    <property type="component" value="Unassembled WGS sequence"/>
</dbReference>
<keyword evidence="4" id="KW-1185">Reference proteome</keyword>
<evidence type="ECO:0000313" key="3">
    <source>
        <dbReference type="EMBL" id="CAF0959691.1"/>
    </source>
</evidence>
<comment type="caution">
    <text evidence="1">The sequence shown here is derived from an EMBL/GenBank/DDBJ whole genome shotgun (WGS) entry which is preliminary data.</text>
</comment>
<accession>A0A814CZY3</accession>
<reference evidence="1" key="1">
    <citation type="submission" date="2021-02" db="EMBL/GenBank/DDBJ databases">
        <authorList>
            <person name="Nowell W R."/>
        </authorList>
    </citation>
    <scope>NUCLEOTIDE SEQUENCE</scope>
</reference>
<protein>
    <recommendedName>
        <fullName evidence="5">F-box domain-containing protein</fullName>
    </recommendedName>
</protein>
<dbReference type="SUPFAM" id="SSF52047">
    <property type="entry name" value="RNI-like"/>
    <property type="match status" value="1"/>
</dbReference>
<name>A0A814CZY3_9BILA</name>
<dbReference type="EMBL" id="CAJNOM010000062">
    <property type="protein sequence ID" value="CAF0954665.1"/>
    <property type="molecule type" value="Genomic_DNA"/>
</dbReference>
<dbReference type="EMBL" id="CAJNOM010000060">
    <property type="protein sequence ID" value="CAF0949203.1"/>
    <property type="molecule type" value="Genomic_DNA"/>
</dbReference>
<proteinExistence type="predicted"/>
<dbReference type="AlphaFoldDB" id="A0A814CZY3"/>
<evidence type="ECO:0000313" key="1">
    <source>
        <dbReference type="EMBL" id="CAF0949203.1"/>
    </source>
</evidence>
<dbReference type="OrthoDB" id="10021889at2759"/>
<gene>
    <name evidence="3" type="ORF">BJG266_LOCUS13676</name>
    <name evidence="1" type="ORF">QVE165_LOCUS12113</name>
    <name evidence="2" type="ORF">QVE165_LOCUS12413</name>
</gene>
<evidence type="ECO:0008006" key="5">
    <source>
        <dbReference type="Google" id="ProtNLM"/>
    </source>
</evidence>